<dbReference type="SUPFAM" id="SSF109998">
    <property type="entry name" value="Triger factor/SurA peptide-binding domain-like"/>
    <property type="match status" value="1"/>
</dbReference>
<organism evidence="11 12">
    <name type="scientific">Sulfitobacter litoralis</name>
    <dbReference type="NCBI Taxonomy" id="335975"/>
    <lineage>
        <taxon>Bacteria</taxon>
        <taxon>Pseudomonadati</taxon>
        <taxon>Pseudomonadota</taxon>
        <taxon>Alphaproteobacteria</taxon>
        <taxon>Rhodobacterales</taxon>
        <taxon>Roseobacteraceae</taxon>
        <taxon>Sulfitobacter</taxon>
    </lineage>
</organism>
<gene>
    <name evidence="11" type="ORF">SAMN04488512_10748</name>
</gene>
<evidence type="ECO:0000313" key="11">
    <source>
        <dbReference type="EMBL" id="SDO91343.1"/>
    </source>
</evidence>
<dbReference type="EC" id="5.2.1.8" evidence="3"/>
<evidence type="ECO:0000256" key="8">
    <source>
        <dbReference type="PROSITE-ProRule" id="PRU00278"/>
    </source>
</evidence>
<dbReference type="EMBL" id="FNJD01000007">
    <property type="protein sequence ID" value="SDO91343.1"/>
    <property type="molecule type" value="Genomic_DNA"/>
</dbReference>
<evidence type="ECO:0000256" key="9">
    <source>
        <dbReference type="SAM" id="SignalP"/>
    </source>
</evidence>
<keyword evidence="9" id="KW-0732">Signal</keyword>
<evidence type="ECO:0000256" key="5">
    <source>
        <dbReference type="ARBA" id="ARBA00023110"/>
    </source>
</evidence>
<dbReference type="InterPro" id="IPR027304">
    <property type="entry name" value="Trigger_fact/SurA_dom_sf"/>
</dbReference>
<keyword evidence="8 11" id="KW-0413">Isomerase</keyword>
<feature type="signal peptide" evidence="9">
    <location>
        <begin position="1"/>
        <end position="23"/>
    </location>
</feature>
<evidence type="ECO:0000256" key="4">
    <source>
        <dbReference type="ARBA" id="ARBA00018370"/>
    </source>
</evidence>
<dbReference type="RefSeq" id="WP_093732738.1">
    <property type="nucleotide sequence ID" value="NZ_FNJD01000007.1"/>
</dbReference>
<protein>
    <recommendedName>
        <fullName evidence="4">Parvulin-like PPIase</fullName>
        <ecNumber evidence="3">5.2.1.8</ecNumber>
    </recommendedName>
    <alternativeName>
        <fullName evidence="6">Peptidyl-prolyl cis-trans isomerase plp</fullName>
    </alternativeName>
    <alternativeName>
        <fullName evidence="7">Rotamase plp</fullName>
    </alternativeName>
</protein>
<feature type="domain" description="PpiC" evidence="10">
    <location>
        <begin position="149"/>
        <end position="238"/>
    </location>
</feature>
<dbReference type="Gene3D" id="3.10.50.40">
    <property type="match status" value="1"/>
</dbReference>
<dbReference type="InterPro" id="IPR046357">
    <property type="entry name" value="PPIase_dom_sf"/>
</dbReference>
<dbReference type="InterPro" id="IPR023058">
    <property type="entry name" value="PPIase_PpiC_CS"/>
</dbReference>
<sequence>MQKPLTFLAPFMVAASLALPAFAQDDAAANTDAQTDAQTDVTAETVVATVNGTNITIGNMIIARATLPEQYQQLPPEVLFKGILDQLVQQTALSQDYEGDLPTRITLALENERRQLIAGEVIEKAMAQDVSQEELQAAYDEAYTDAEPTEEFSASHILVETEEDAKAVKTELDEGADFAELAKEKSTGPSGPAGGTLGWFGPGMMVPAFETAVAELEVGAVSEPVETQFGWHVIKLDEKRQKEAPALDEVKDELETQVRQVKAQALIEETTEAADVDRSAAEAVDPTVLTNLGLLE</sequence>
<evidence type="ECO:0000313" key="12">
    <source>
        <dbReference type="Proteomes" id="UP000198646"/>
    </source>
</evidence>
<keyword evidence="12" id="KW-1185">Reference proteome</keyword>
<dbReference type="InterPro" id="IPR050245">
    <property type="entry name" value="PrsA_foldase"/>
</dbReference>
<dbReference type="PROSITE" id="PS50198">
    <property type="entry name" value="PPIC_PPIASE_2"/>
    <property type="match status" value="1"/>
</dbReference>
<dbReference type="PROSITE" id="PS01096">
    <property type="entry name" value="PPIC_PPIASE_1"/>
    <property type="match status" value="1"/>
</dbReference>
<comment type="catalytic activity">
    <reaction evidence="1">
        <text>[protein]-peptidylproline (omega=180) = [protein]-peptidylproline (omega=0)</text>
        <dbReference type="Rhea" id="RHEA:16237"/>
        <dbReference type="Rhea" id="RHEA-COMP:10747"/>
        <dbReference type="Rhea" id="RHEA-COMP:10748"/>
        <dbReference type="ChEBI" id="CHEBI:83833"/>
        <dbReference type="ChEBI" id="CHEBI:83834"/>
        <dbReference type="EC" id="5.2.1.8"/>
    </reaction>
</comment>
<dbReference type="PANTHER" id="PTHR47245">
    <property type="entry name" value="PEPTIDYLPROLYL ISOMERASE"/>
    <property type="match status" value="1"/>
</dbReference>
<dbReference type="SUPFAM" id="SSF54534">
    <property type="entry name" value="FKBP-like"/>
    <property type="match status" value="1"/>
</dbReference>
<dbReference type="Pfam" id="PF00639">
    <property type="entry name" value="Rotamase"/>
    <property type="match status" value="1"/>
</dbReference>
<feature type="chain" id="PRO_5047232229" description="Parvulin-like PPIase" evidence="9">
    <location>
        <begin position="24"/>
        <end position="296"/>
    </location>
</feature>
<evidence type="ECO:0000256" key="2">
    <source>
        <dbReference type="ARBA" id="ARBA00007656"/>
    </source>
</evidence>
<evidence type="ECO:0000259" key="10">
    <source>
        <dbReference type="PROSITE" id="PS50198"/>
    </source>
</evidence>
<dbReference type="GO" id="GO:0016853">
    <property type="term" value="F:isomerase activity"/>
    <property type="evidence" value="ECO:0007669"/>
    <property type="project" value="UniProtKB-KW"/>
</dbReference>
<comment type="similarity">
    <text evidence="2">Belongs to the PpiC/parvulin rotamase family.</text>
</comment>
<comment type="caution">
    <text evidence="11">The sequence shown here is derived from an EMBL/GenBank/DDBJ whole genome shotgun (WGS) entry which is preliminary data.</text>
</comment>
<evidence type="ECO:0000256" key="1">
    <source>
        <dbReference type="ARBA" id="ARBA00000971"/>
    </source>
</evidence>
<proteinExistence type="inferred from homology"/>
<dbReference type="Proteomes" id="UP000198646">
    <property type="component" value="Unassembled WGS sequence"/>
</dbReference>
<evidence type="ECO:0000256" key="3">
    <source>
        <dbReference type="ARBA" id="ARBA00013194"/>
    </source>
</evidence>
<evidence type="ECO:0000256" key="6">
    <source>
        <dbReference type="ARBA" id="ARBA00030642"/>
    </source>
</evidence>
<name>A0ABY0S8F2_9RHOB</name>
<dbReference type="PANTHER" id="PTHR47245:SF2">
    <property type="entry name" value="PEPTIDYL-PROLYL CIS-TRANS ISOMERASE HP_0175-RELATED"/>
    <property type="match status" value="1"/>
</dbReference>
<reference evidence="11 12" key="1">
    <citation type="submission" date="2016-10" db="EMBL/GenBank/DDBJ databases">
        <authorList>
            <person name="Varghese N."/>
            <person name="Submissions S."/>
        </authorList>
    </citation>
    <scope>NUCLEOTIDE SEQUENCE [LARGE SCALE GENOMIC DNA]</scope>
    <source>
        <strain evidence="11 12">DSM 17584</strain>
    </source>
</reference>
<evidence type="ECO:0000256" key="7">
    <source>
        <dbReference type="ARBA" id="ARBA00031484"/>
    </source>
</evidence>
<accession>A0ABY0S8F2</accession>
<dbReference type="InterPro" id="IPR000297">
    <property type="entry name" value="PPIase_PpiC"/>
</dbReference>
<keyword evidence="5 8" id="KW-0697">Rotamase</keyword>